<dbReference type="InterPro" id="IPR013424">
    <property type="entry name" value="Ice-binding_C"/>
</dbReference>
<sequence>MKNFLTVAVVAPIAALGIGTVAQAAVLTFDDIAPIPDLAEIPDGYGGFNWDNFFYKNGSDITALDTGYDNGRVSGDYVSYNGFGNQAILSDRVFDFNSAYLTAAWNDGLSVTVEGLNKGTTLYSKTVVVDTTNPTLVNFDFFGVDELRFTSFGGVEPDYLIGKGLGTQFALDNFTFNETVTPVPEPTLLSALLAVSTLSAGSVLKRKQQQKTLGKA</sequence>
<name>A0A8J7L669_9NOST</name>
<evidence type="ECO:0000313" key="3">
    <source>
        <dbReference type="Proteomes" id="UP000632766"/>
    </source>
</evidence>
<dbReference type="AlphaFoldDB" id="A0A8J7L669"/>
<gene>
    <name evidence="2" type="ORF">I8748_07300</name>
</gene>
<dbReference type="EMBL" id="JAECZC010000009">
    <property type="protein sequence ID" value="MBH8561979.1"/>
    <property type="molecule type" value="Genomic_DNA"/>
</dbReference>
<dbReference type="RefSeq" id="WP_198123974.1">
    <property type="nucleotide sequence ID" value="NZ_JAECZC010000009.1"/>
</dbReference>
<dbReference type="Proteomes" id="UP000632766">
    <property type="component" value="Unassembled WGS sequence"/>
</dbReference>
<keyword evidence="3" id="KW-1185">Reference proteome</keyword>
<proteinExistence type="predicted"/>
<reference evidence="2 3" key="1">
    <citation type="journal article" date="2021" name="Int. J. Syst. Evol. Microbiol.">
        <title>Amazonocrinis nigriterrae gen. nov., sp. nov., Atlanticothrix silvestris gen. nov., sp. nov. and Dendronalium phyllosphericum gen. nov., sp. nov., nostocacean cyanobacteria from Brazilian environments.</title>
        <authorList>
            <person name="Alvarenga D.O."/>
            <person name="Andreote A.P.D."/>
            <person name="Branco L.H.Z."/>
            <person name="Delbaje E."/>
            <person name="Cruz R.B."/>
            <person name="Varani A.M."/>
            <person name="Fiore M.F."/>
        </authorList>
    </citation>
    <scope>NUCLEOTIDE SEQUENCE [LARGE SCALE GENOMIC DNA]</scope>
    <source>
        <strain evidence="2 3">CENA67</strain>
    </source>
</reference>
<comment type="caution">
    <text evidence="2">The sequence shown here is derived from an EMBL/GenBank/DDBJ whole genome shotgun (WGS) entry which is preliminary data.</text>
</comment>
<organism evidence="2 3">
    <name type="scientific">Amazonocrinis nigriterrae CENA67</name>
    <dbReference type="NCBI Taxonomy" id="2794033"/>
    <lineage>
        <taxon>Bacteria</taxon>
        <taxon>Bacillati</taxon>
        <taxon>Cyanobacteriota</taxon>
        <taxon>Cyanophyceae</taxon>
        <taxon>Nostocales</taxon>
        <taxon>Nostocaceae</taxon>
        <taxon>Amazonocrinis</taxon>
        <taxon>Amazonocrinis nigriterrae</taxon>
    </lineage>
</organism>
<protein>
    <submittedName>
        <fullName evidence="2">PEP-CTERM sorting domain-containing protein</fullName>
    </submittedName>
</protein>
<feature type="signal peptide" evidence="1">
    <location>
        <begin position="1"/>
        <end position="24"/>
    </location>
</feature>
<feature type="chain" id="PRO_5035201035" evidence="1">
    <location>
        <begin position="25"/>
        <end position="216"/>
    </location>
</feature>
<evidence type="ECO:0000256" key="1">
    <source>
        <dbReference type="SAM" id="SignalP"/>
    </source>
</evidence>
<dbReference type="NCBIfam" id="TIGR02595">
    <property type="entry name" value="PEP_CTERM"/>
    <property type="match status" value="1"/>
</dbReference>
<keyword evidence="1" id="KW-0732">Signal</keyword>
<evidence type="ECO:0000313" key="2">
    <source>
        <dbReference type="EMBL" id="MBH8561979.1"/>
    </source>
</evidence>
<accession>A0A8J7L669</accession>